<dbReference type="InterPro" id="IPR015712">
    <property type="entry name" value="DNA-dir_RNA_pol_su2"/>
</dbReference>
<dbReference type="GO" id="GO:0000428">
    <property type="term" value="C:DNA-directed RNA polymerase complex"/>
    <property type="evidence" value="ECO:0007669"/>
    <property type="project" value="UniProtKB-KW"/>
</dbReference>
<feature type="non-terminal residue" evidence="7">
    <location>
        <position position="90"/>
    </location>
</feature>
<dbReference type="SUPFAM" id="SSF64484">
    <property type="entry name" value="beta and beta-prime subunits of DNA dependent RNA-polymerase"/>
    <property type="match status" value="1"/>
</dbReference>
<evidence type="ECO:0000313" key="7">
    <source>
        <dbReference type="EMBL" id="MBA0855900.1"/>
    </source>
</evidence>
<keyword evidence="6" id="KW-0804">Transcription</keyword>
<name>A0A7J9LB01_GOSSC</name>
<keyword evidence="5" id="KW-0548">Nucleotidyltransferase</keyword>
<dbReference type="GO" id="GO:0032549">
    <property type="term" value="F:ribonucleoside binding"/>
    <property type="evidence" value="ECO:0007669"/>
    <property type="project" value="InterPro"/>
</dbReference>
<dbReference type="PANTHER" id="PTHR20856">
    <property type="entry name" value="DNA-DIRECTED RNA POLYMERASE I SUBUNIT 2"/>
    <property type="match status" value="1"/>
</dbReference>
<dbReference type="AlphaFoldDB" id="A0A7J9LB01"/>
<reference evidence="7 8" key="1">
    <citation type="journal article" date="2019" name="Genome Biol. Evol.">
        <title>Insights into the evolution of the New World diploid cottons (Gossypium, subgenus Houzingenia) based on genome sequencing.</title>
        <authorList>
            <person name="Grover C.E."/>
            <person name="Arick M.A. 2nd"/>
            <person name="Thrash A."/>
            <person name="Conover J.L."/>
            <person name="Sanders W.S."/>
            <person name="Peterson D.G."/>
            <person name="Frelichowski J.E."/>
            <person name="Scheffler J.A."/>
            <person name="Scheffler B.E."/>
            <person name="Wendel J.F."/>
        </authorList>
    </citation>
    <scope>NUCLEOTIDE SEQUENCE [LARGE SCALE GENOMIC DNA]</scope>
    <source>
        <strain evidence="7">1</strain>
        <tissue evidence="7">Leaf</tissue>
    </source>
</reference>
<dbReference type="Gene3D" id="3.90.1100.10">
    <property type="match status" value="1"/>
</dbReference>
<evidence type="ECO:0000313" key="8">
    <source>
        <dbReference type="Proteomes" id="UP000593576"/>
    </source>
</evidence>
<sequence>MQRQAVPVSCSEKCIIRTGLERQVASNMQRQAVPVSRSEKCIIRTGLERQVALDSKVPAIADHEEKIISTDTDKIILSGHGDCQSIPLIM</sequence>
<dbReference type="GO" id="GO:0006351">
    <property type="term" value="P:DNA-templated transcription"/>
    <property type="evidence" value="ECO:0007669"/>
    <property type="project" value="InterPro"/>
</dbReference>
<comment type="caution">
    <text evidence="7">The sequence shown here is derived from an EMBL/GenBank/DDBJ whole genome shotgun (WGS) entry which is preliminary data.</text>
</comment>
<keyword evidence="3" id="KW-0240">DNA-directed RNA polymerase</keyword>
<dbReference type="Proteomes" id="UP000593576">
    <property type="component" value="Unassembled WGS sequence"/>
</dbReference>
<evidence type="ECO:0000256" key="6">
    <source>
        <dbReference type="ARBA" id="ARBA00023163"/>
    </source>
</evidence>
<dbReference type="Gene3D" id="2.40.50.100">
    <property type="match status" value="1"/>
</dbReference>
<accession>A0A7J9LB01</accession>
<proteinExistence type="inferred from homology"/>
<gene>
    <name evidence="7" type="ORF">Goshw_020775</name>
</gene>
<dbReference type="OrthoDB" id="998992at2759"/>
<protein>
    <recommendedName>
        <fullName evidence="2">DNA-directed RNA polymerase</fullName>
        <ecNumber evidence="2">2.7.7.6</ecNumber>
    </recommendedName>
</protein>
<evidence type="ECO:0000256" key="4">
    <source>
        <dbReference type="ARBA" id="ARBA00022679"/>
    </source>
</evidence>
<evidence type="ECO:0000256" key="1">
    <source>
        <dbReference type="ARBA" id="ARBA00006835"/>
    </source>
</evidence>
<dbReference type="GO" id="GO:0003899">
    <property type="term" value="F:DNA-directed RNA polymerase activity"/>
    <property type="evidence" value="ECO:0007669"/>
    <property type="project" value="UniProtKB-EC"/>
</dbReference>
<evidence type="ECO:0000256" key="5">
    <source>
        <dbReference type="ARBA" id="ARBA00022695"/>
    </source>
</evidence>
<comment type="similarity">
    <text evidence="1">Belongs to the RNA polymerase beta chain family.</text>
</comment>
<dbReference type="EC" id="2.7.7.6" evidence="2"/>
<dbReference type="EMBL" id="JABFAF010000005">
    <property type="protein sequence ID" value="MBA0855900.1"/>
    <property type="molecule type" value="Genomic_DNA"/>
</dbReference>
<evidence type="ECO:0000256" key="3">
    <source>
        <dbReference type="ARBA" id="ARBA00022478"/>
    </source>
</evidence>
<organism evidence="7 8">
    <name type="scientific">Gossypium schwendimanii</name>
    <name type="common">Cotton</name>
    <dbReference type="NCBI Taxonomy" id="34291"/>
    <lineage>
        <taxon>Eukaryota</taxon>
        <taxon>Viridiplantae</taxon>
        <taxon>Streptophyta</taxon>
        <taxon>Embryophyta</taxon>
        <taxon>Tracheophyta</taxon>
        <taxon>Spermatophyta</taxon>
        <taxon>Magnoliopsida</taxon>
        <taxon>eudicotyledons</taxon>
        <taxon>Gunneridae</taxon>
        <taxon>Pentapetalae</taxon>
        <taxon>rosids</taxon>
        <taxon>malvids</taxon>
        <taxon>Malvales</taxon>
        <taxon>Malvaceae</taxon>
        <taxon>Malvoideae</taxon>
        <taxon>Gossypium</taxon>
    </lineage>
</organism>
<keyword evidence="4" id="KW-0808">Transferase</keyword>
<keyword evidence="8" id="KW-1185">Reference proteome</keyword>
<evidence type="ECO:0000256" key="2">
    <source>
        <dbReference type="ARBA" id="ARBA00012418"/>
    </source>
</evidence>